<protein>
    <recommendedName>
        <fullName evidence="4">Corticotropin-releasing factor domain-containing protein</fullName>
    </recommendedName>
</protein>
<keyword evidence="3" id="KW-1185">Reference proteome</keyword>
<evidence type="ECO:0000256" key="1">
    <source>
        <dbReference type="SAM" id="SignalP"/>
    </source>
</evidence>
<sequence>MYFRQLFLINVLLFAIFLVNSSCLARPNREKRYSDQRLAELETLYKLQQLRGKFQRGPLDYSKIDPNILGRRRRSSEVLLDQLRAELDEDRDRNIAPPLDEDFWNSLLI</sequence>
<gene>
    <name evidence="2" type="ORF">LSTR_LSTR010387</name>
</gene>
<keyword evidence="1" id="KW-0732">Signal</keyword>
<organism evidence="2 3">
    <name type="scientific">Laodelphax striatellus</name>
    <name type="common">Small brown planthopper</name>
    <name type="synonym">Delphax striatella</name>
    <dbReference type="NCBI Taxonomy" id="195883"/>
    <lineage>
        <taxon>Eukaryota</taxon>
        <taxon>Metazoa</taxon>
        <taxon>Ecdysozoa</taxon>
        <taxon>Arthropoda</taxon>
        <taxon>Hexapoda</taxon>
        <taxon>Insecta</taxon>
        <taxon>Pterygota</taxon>
        <taxon>Neoptera</taxon>
        <taxon>Paraneoptera</taxon>
        <taxon>Hemiptera</taxon>
        <taxon>Auchenorrhyncha</taxon>
        <taxon>Fulgoroidea</taxon>
        <taxon>Delphacidae</taxon>
        <taxon>Criomorphinae</taxon>
        <taxon>Laodelphax</taxon>
    </lineage>
</organism>
<evidence type="ECO:0000313" key="3">
    <source>
        <dbReference type="Proteomes" id="UP000291343"/>
    </source>
</evidence>
<dbReference type="Proteomes" id="UP000291343">
    <property type="component" value="Unassembled WGS sequence"/>
</dbReference>
<feature type="chain" id="PRO_5019836028" description="Corticotropin-releasing factor domain-containing protein" evidence="1">
    <location>
        <begin position="22"/>
        <end position="109"/>
    </location>
</feature>
<evidence type="ECO:0000313" key="2">
    <source>
        <dbReference type="EMBL" id="RZF45243.1"/>
    </source>
</evidence>
<accession>A0A482XHE7</accession>
<name>A0A482XHE7_LAOST</name>
<dbReference type="AlphaFoldDB" id="A0A482XHE7"/>
<dbReference type="InParanoid" id="A0A482XHE7"/>
<dbReference type="OrthoDB" id="6588623at2759"/>
<reference evidence="2 3" key="1">
    <citation type="journal article" date="2017" name="Gigascience">
        <title>Genome sequence of the small brown planthopper, Laodelphax striatellus.</title>
        <authorList>
            <person name="Zhu J."/>
            <person name="Jiang F."/>
            <person name="Wang X."/>
            <person name="Yang P."/>
            <person name="Bao Y."/>
            <person name="Zhao W."/>
            <person name="Wang W."/>
            <person name="Lu H."/>
            <person name="Wang Q."/>
            <person name="Cui N."/>
            <person name="Li J."/>
            <person name="Chen X."/>
            <person name="Luo L."/>
            <person name="Yu J."/>
            <person name="Kang L."/>
            <person name="Cui F."/>
        </authorList>
    </citation>
    <scope>NUCLEOTIDE SEQUENCE [LARGE SCALE GENOMIC DNA]</scope>
    <source>
        <strain evidence="2">Lst14</strain>
    </source>
</reference>
<dbReference type="SMR" id="A0A482XHE7"/>
<evidence type="ECO:0008006" key="4">
    <source>
        <dbReference type="Google" id="ProtNLM"/>
    </source>
</evidence>
<comment type="caution">
    <text evidence="2">The sequence shown here is derived from an EMBL/GenBank/DDBJ whole genome shotgun (WGS) entry which is preliminary data.</text>
</comment>
<dbReference type="EMBL" id="QKKF02009630">
    <property type="protein sequence ID" value="RZF45243.1"/>
    <property type="molecule type" value="Genomic_DNA"/>
</dbReference>
<proteinExistence type="predicted"/>
<feature type="signal peptide" evidence="1">
    <location>
        <begin position="1"/>
        <end position="21"/>
    </location>
</feature>